<feature type="transmembrane region" description="Helical" evidence="1">
    <location>
        <begin position="119"/>
        <end position="137"/>
    </location>
</feature>
<dbReference type="RefSeq" id="WP_210725178.1">
    <property type="nucleotide sequence ID" value="NZ_PSZP01000035.1"/>
</dbReference>
<feature type="transmembrane region" description="Helical" evidence="1">
    <location>
        <begin position="167"/>
        <end position="188"/>
    </location>
</feature>
<organism evidence="2 3">
    <name type="scientific">Mycoplasma todarodis</name>
    <dbReference type="NCBI Taxonomy" id="1937191"/>
    <lineage>
        <taxon>Bacteria</taxon>
        <taxon>Bacillati</taxon>
        <taxon>Mycoplasmatota</taxon>
        <taxon>Mollicutes</taxon>
        <taxon>Mycoplasmataceae</taxon>
        <taxon>Mycoplasma</taxon>
    </lineage>
</organism>
<evidence type="ECO:0000256" key="1">
    <source>
        <dbReference type="SAM" id="Phobius"/>
    </source>
</evidence>
<keyword evidence="1" id="KW-0812">Transmembrane</keyword>
<proteinExistence type="predicted"/>
<gene>
    <name evidence="2" type="ORF">C4B25_03770</name>
</gene>
<feature type="transmembrane region" description="Helical" evidence="1">
    <location>
        <begin position="12"/>
        <end position="31"/>
    </location>
</feature>
<feature type="transmembrane region" description="Helical" evidence="1">
    <location>
        <begin position="37"/>
        <end position="57"/>
    </location>
</feature>
<keyword evidence="3" id="KW-1185">Reference proteome</keyword>
<evidence type="ECO:0000313" key="2">
    <source>
        <dbReference type="EMBL" id="TCG10542.1"/>
    </source>
</evidence>
<accession>A0A4R0XM78</accession>
<evidence type="ECO:0000313" key="3">
    <source>
        <dbReference type="Proteomes" id="UP000291072"/>
    </source>
</evidence>
<feature type="transmembrane region" description="Helical" evidence="1">
    <location>
        <begin position="144"/>
        <end position="161"/>
    </location>
</feature>
<name>A0A4R0XM78_9MOLU</name>
<dbReference type="AlphaFoldDB" id="A0A4R0XM78"/>
<feature type="non-terminal residue" evidence="2">
    <location>
        <position position="1"/>
    </location>
</feature>
<protein>
    <submittedName>
        <fullName evidence="2">Uncharacterized protein</fullName>
    </submittedName>
</protein>
<dbReference type="Proteomes" id="UP000291072">
    <property type="component" value="Unassembled WGS sequence"/>
</dbReference>
<feature type="transmembrane region" description="Helical" evidence="1">
    <location>
        <begin position="78"/>
        <end position="99"/>
    </location>
</feature>
<keyword evidence="1" id="KW-0472">Membrane</keyword>
<reference evidence="2 3" key="1">
    <citation type="submission" date="2018-02" db="EMBL/GenBank/DDBJ databases">
        <title>Mycoplasma marinum and Mycoplasma todarodis sp. nov., moderately halophilic and psychrotolerant mycoplasmas isolated from cephalopods.</title>
        <authorList>
            <person name="Viver T."/>
        </authorList>
    </citation>
    <scope>NUCLEOTIDE SEQUENCE [LARGE SCALE GENOMIC DNA]</scope>
    <source>
        <strain evidence="2 3">5H</strain>
    </source>
</reference>
<dbReference type="EMBL" id="PSZP01000035">
    <property type="protein sequence ID" value="TCG10542.1"/>
    <property type="molecule type" value="Genomic_DNA"/>
</dbReference>
<sequence length="197" mass="22164">VMNRMHRMKQELPFLLVGALLTGMGLLMIGYSGWDSGFTSSMGPGVVQIFVFGMSALSGLSKFKDHEEDILPAKKKVLSIELVIAIAVTLLTILPYYMIFDKLSEPGKGAHEHLHWVQWLGILGFSFSSAAIVVMVLFRWTWTFVFWTIANVIFVVFYILMKVVNGVPLLSLAAISGLFTVIDFYILIRWIKDQKAQ</sequence>
<keyword evidence="1" id="KW-1133">Transmembrane helix</keyword>
<comment type="caution">
    <text evidence="2">The sequence shown here is derived from an EMBL/GenBank/DDBJ whole genome shotgun (WGS) entry which is preliminary data.</text>
</comment>